<comment type="catalytic activity">
    <reaction evidence="4">
        <text>L-threonyl-[protein] + ATP = O-phospho-L-threonyl-[protein] + ADP + H(+)</text>
        <dbReference type="Rhea" id="RHEA:46608"/>
        <dbReference type="Rhea" id="RHEA-COMP:11060"/>
        <dbReference type="Rhea" id="RHEA-COMP:11605"/>
        <dbReference type="ChEBI" id="CHEBI:15378"/>
        <dbReference type="ChEBI" id="CHEBI:30013"/>
        <dbReference type="ChEBI" id="CHEBI:30616"/>
        <dbReference type="ChEBI" id="CHEBI:61977"/>
        <dbReference type="ChEBI" id="CHEBI:456216"/>
        <dbReference type="EC" id="2.7.11.1"/>
    </reaction>
</comment>
<dbReference type="Gene3D" id="1.10.510.10">
    <property type="entry name" value="Transferase(Phosphotransferase) domain 1"/>
    <property type="match status" value="1"/>
</dbReference>
<evidence type="ECO:0000313" key="8">
    <source>
        <dbReference type="RefSeq" id="XP_021837179.1"/>
    </source>
</evidence>
<gene>
    <name evidence="8" type="primary">LOC110776913</name>
</gene>
<dbReference type="GO" id="GO:0005524">
    <property type="term" value="F:ATP binding"/>
    <property type="evidence" value="ECO:0007669"/>
    <property type="project" value="InterPro"/>
</dbReference>
<organism evidence="7 8">
    <name type="scientific">Spinacia oleracea</name>
    <name type="common">Spinach</name>
    <dbReference type="NCBI Taxonomy" id="3562"/>
    <lineage>
        <taxon>Eukaryota</taxon>
        <taxon>Viridiplantae</taxon>
        <taxon>Streptophyta</taxon>
        <taxon>Embryophyta</taxon>
        <taxon>Tracheophyta</taxon>
        <taxon>Spermatophyta</taxon>
        <taxon>Magnoliopsida</taxon>
        <taxon>eudicotyledons</taxon>
        <taxon>Gunneridae</taxon>
        <taxon>Pentapetalae</taxon>
        <taxon>Caryophyllales</taxon>
        <taxon>Chenopodiaceae</taxon>
        <taxon>Chenopodioideae</taxon>
        <taxon>Anserineae</taxon>
        <taxon>Spinacia</taxon>
    </lineage>
</organism>
<dbReference type="GO" id="GO:0005737">
    <property type="term" value="C:cytoplasm"/>
    <property type="evidence" value="ECO:0000318"/>
    <property type="project" value="GO_Central"/>
</dbReference>
<keyword evidence="3 8" id="KW-0418">Kinase</keyword>
<keyword evidence="7" id="KW-1185">Reference proteome</keyword>
<dbReference type="SUPFAM" id="SSF56112">
    <property type="entry name" value="Protein kinase-like (PK-like)"/>
    <property type="match status" value="1"/>
</dbReference>
<feature type="domain" description="Protein kinase" evidence="6">
    <location>
        <begin position="19"/>
        <end position="282"/>
    </location>
</feature>
<dbReference type="Proteomes" id="UP000813463">
    <property type="component" value="Chromosome 5"/>
</dbReference>
<dbReference type="RefSeq" id="XP_021837179.1">
    <property type="nucleotide sequence ID" value="XM_021981487.1"/>
</dbReference>
<keyword evidence="3 8" id="KW-0808">Transferase</keyword>
<dbReference type="GeneID" id="110776913"/>
<sequence>MFSSEELEIAEIDPGRQYVRYTDTIGLGGWKKVFKGFDRATGREIAWSKINITDNKLKKRSEYIQGLCEEARLLMSLNHENIVKCHHYWVDEEVSILNMITELCSSGDLGQYIKKHVHHNTEIIKNWCRQILSGLNHLHTRSPMIIHGDLKDDNIFISGDSGIVKIGDLGLAKKLERGCFLTESKPVGRLQFLAPEYLDGNYNELVDIHSFGMTVLQMITREEDIYCEWRNLDTLTEKIKEGVMPIALSEVRDPEVKRFIERCLVPASVRPSASQLLQDPFLALSVSGITSTPNTNSGVVEQLDLQNAENPSGVESGEEVPSIKIQHGDKIFELKGSLKGKMMPFTFTFTNINLAYQERSFWYDFSLETDTINKVVENMDTYFGWTIEDSAVANWIMQKLLGGLLADLIEQMDLLNLFAGVKKLEVVKQIDGKDKKFKLKGKMKDNETISMTLKITDSGGSVLHHKVCSDFLFEEQTVEEFVEEHWEVGVGTLALSTEDVTLIAKLIEQTYQILTKQPSCFGKLSFLCRKF</sequence>
<dbReference type="GO" id="GO:0035556">
    <property type="term" value="P:intracellular signal transduction"/>
    <property type="evidence" value="ECO:0000318"/>
    <property type="project" value="GO_Central"/>
</dbReference>
<name>A0A9R0HUF6_SPIOL</name>
<proteinExistence type="predicted"/>
<evidence type="ECO:0000256" key="4">
    <source>
        <dbReference type="ARBA" id="ARBA00047899"/>
    </source>
</evidence>
<reference evidence="7" key="1">
    <citation type="journal article" date="2021" name="Nat. Commun.">
        <title>Genomic analyses provide insights into spinach domestication and the genetic basis of agronomic traits.</title>
        <authorList>
            <person name="Cai X."/>
            <person name="Sun X."/>
            <person name="Xu C."/>
            <person name="Sun H."/>
            <person name="Wang X."/>
            <person name="Ge C."/>
            <person name="Zhang Z."/>
            <person name="Wang Q."/>
            <person name="Fei Z."/>
            <person name="Jiao C."/>
            <person name="Wang Q."/>
        </authorList>
    </citation>
    <scope>NUCLEOTIDE SEQUENCE [LARGE SCALE GENOMIC DNA]</scope>
    <source>
        <strain evidence="7">cv. Varoflay</strain>
    </source>
</reference>
<dbReference type="Gene3D" id="3.30.200.20">
    <property type="entry name" value="Phosphorylase Kinase, domain 1"/>
    <property type="match status" value="1"/>
</dbReference>
<dbReference type="PROSITE" id="PS00108">
    <property type="entry name" value="PROTEIN_KINASE_ST"/>
    <property type="match status" value="1"/>
</dbReference>
<dbReference type="AlphaFoldDB" id="A0A9R0HUF6"/>
<evidence type="ECO:0000256" key="3">
    <source>
        <dbReference type="ARBA" id="ARBA00022777"/>
    </source>
</evidence>
<dbReference type="OrthoDB" id="4062651at2759"/>
<keyword evidence="2" id="KW-0723">Serine/threonine-protein kinase</keyword>
<accession>A0A9R0HUF6</accession>
<dbReference type="Pfam" id="PF00069">
    <property type="entry name" value="Pkinase"/>
    <property type="match status" value="1"/>
</dbReference>
<dbReference type="KEGG" id="soe:110776913"/>
<dbReference type="EC" id="2.7.11.1" evidence="1"/>
<dbReference type="InterPro" id="IPR050588">
    <property type="entry name" value="WNK_Ser-Thr_kinase"/>
</dbReference>
<reference evidence="8" key="2">
    <citation type="submission" date="2025-08" db="UniProtKB">
        <authorList>
            <consortium name="RefSeq"/>
        </authorList>
    </citation>
    <scope>IDENTIFICATION</scope>
    <source>
        <tissue evidence="8">Leaf</tissue>
    </source>
</reference>
<dbReference type="InterPro" id="IPR000719">
    <property type="entry name" value="Prot_kinase_dom"/>
</dbReference>
<comment type="catalytic activity">
    <reaction evidence="5">
        <text>L-seryl-[protein] + ATP = O-phospho-L-seryl-[protein] + ADP + H(+)</text>
        <dbReference type="Rhea" id="RHEA:17989"/>
        <dbReference type="Rhea" id="RHEA-COMP:9863"/>
        <dbReference type="Rhea" id="RHEA-COMP:11604"/>
        <dbReference type="ChEBI" id="CHEBI:15378"/>
        <dbReference type="ChEBI" id="CHEBI:29999"/>
        <dbReference type="ChEBI" id="CHEBI:30616"/>
        <dbReference type="ChEBI" id="CHEBI:83421"/>
        <dbReference type="ChEBI" id="CHEBI:456216"/>
        <dbReference type="EC" id="2.7.11.1"/>
    </reaction>
</comment>
<dbReference type="PROSITE" id="PS50011">
    <property type="entry name" value="PROTEIN_KINASE_DOM"/>
    <property type="match status" value="1"/>
</dbReference>
<dbReference type="InterPro" id="IPR011009">
    <property type="entry name" value="Kinase-like_dom_sf"/>
</dbReference>
<evidence type="ECO:0000256" key="2">
    <source>
        <dbReference type="ARBA" id="ARBA00022527"/>
    </source>
</evidence>
<dbReference type="GO" id="GO:0004674">
    <property type="term" value="F:protein serine/threonine kinase activity"/>
    <property type="evidence" value="ECO:0000318"/>
    <property type="project" value="GO_Central"/>
</dbReference>
<evidence type="ECO:0000259" key="6">
    <source>
        <dbReference type="PROSITE" id="PS50011"/>
    </source>
</evidence>
<dbReference type="PANTHER" id="PTHR13902">
    <property type="entry name" value="SERINE/THREONINE-PROTEIN KINASE WNK WITH NO LYSINE -RELATED"/>
    <property type="match status" value="1"/>
</dbReference>
<evidence type="ECO:0000313" key="7">
    <source>
        <dbReference type="Proteomes" id="UP000813463"/>
    </source>
</evidence>
<protein>
    <recommendedName>
        <fullName evidence="1">non-specific serine/threonine protein kinase</fullName>
        <ecNumber evidence="1">2.7.11.1</ecNumber>
    </recommendedName>
</protein>
<evidence type="ECO:0000256" key="5">
    <source>
        <dbReference type="ARBA" id="ARBA00048679"/>
    </source>
</evidence>
<evidence type="ECO:0000256" key="1">
    <source>
        <dbReference type="ARBA" id="ARBA00012513"/>
    </source>
</evidence>
<dbReference type="SMART" id="SM00220">
    <property type="entry name" value="S_TKc"/>
    <property type="match status" value="1"/>
</dbReference>
<dbReference type="InterPro" id="IPR008271">
    <property type="entry name" value="Ser/Thr_kinase_AS"/>
</dbReference>